<organism evidence="8 9">
    <name type="scientific">Ruminiclostridium cellobioparum subsp. termitidis CT1112</name>
    <dbReference type="NCBI Taxonomy" id="1195236"/>
    <lineage>
        <taxon>Bacteria</taxon>
        <taxon>Bacillati</taxon>
        <taxon>Bacillota</taxon>
        <taxon>Clostridia</taxon>
        <taxon>Eubacteriales</taxon>
        <taxon>Oscillospiraceae</taxon>
        <taxon>Ruminiclostridium</taxon>
    </lineage>
</organism>
<dbReference type="Pfam" id="PF13416">
    <property type="entry name" value="SBP_bac_8"/>
    <property type="match status" value="1"/>
</dbReference>
<dbReference type="PATRIC" id="fig|1195236.3.peg.5426"/>
<dbReference type="PANTHER" id="PTHR43649">
    <property type="entry name" value="ARABINOSE-BINDING PROTEIN-RELATED"/>
    <property type="match status" value="1"/>
</dbReference>
<feature type="compositionally biased region" description="Low complexity" evidence="6">
    <location>
        <begin position="33"/>
        <end position="48"/>
    </location>
</feature>
<evidence type="ECO:0000256" key="1">
    <source>
        <dbReference type="ARBA" id="ARBA00022475"/>
    </source>
</evidence>
<comment type="caution">
    <text evidence="8">The sequence shown here is derived from an EMBL/GenBank/DDBJ whole genome shotgun (WGS) entry which is preliminary data.</text>
</comment>
<dbReference type="EMBL" id="AORV01000072">
    <property type="protein sequence ID" value="EMS69097.1"/>
    <property type="molecule type" value="Genomic_DNA"/>
</dbReference>
<dbReference type="InterPro" id="IPR050490">
    <property type="entry name" value="Bact_solute-bd_prot1"/>
</dbReference>
<dbReference type="RefSeq" id="WP_004630792.1">
    <property type="nucleotide sequence ID" value="NZ_AORV01000072.1"/>
</dbReference>
<dbReference type="eggNOG" id="COG1653">
    <property type="taxonomic scope" value="Bacteria"/>
</dbReference>
<evidence type="ECO:0000256" key="4">
    <source>
        <dbReference type="ARBA" id="ARBA00023139"/>
    </source>
</evidence>
<evidence type="ECO:0000256" key="3">
    <source>
        <dbReference type="ARBA" id="ARBA00023136"/>
    </source>
</evidence>
<evidence type="ECO:0000256" key="5">
    <source>
        <dbReference type="ARBA" id="ARBA00023288"/>
    </source>
</evidence>
<dbReference type="SUPFAM" id="SSF53850">
    <property type="entry name" value="Periplasmic binding protein-like II"/>
    <property type="match status" value="1"/>
</dbReference>
<feature type="signal peptide" evidence="7">
    <location>
        <begin position="1"/>
        <end position="23"/>
    </location>
</feature>
<feature type="region of interest" description="Disordered" evidence="6">
    <location>
        <begin position="26"/>
        <end position="58"/>
    </location>
</feature>
<gene>
    <name evidence="8" type="ORF">CTER_5289</name>
</gene>
<evidence type="ECO:0000256" key="2">
    <source>
        <dbReference type="ARBA" id="ARBA00022729"/>
    </source>
</evidence>
<dbReference type="Proteomes" id="UP000014155">
    <property type="component" value="Unassembled WGS sequence"/>
</dbReference>
<evidence type="ECO:0000256" key="7">
    <source>
        <dbReference type="SAM" id="SignalP"/>
    </source>
</evidence>
<evidence type="ECO:0000256" key="6">
    <source>
        <dbReference type="SAM" id="MobiDB-lite"/>
    </source>
</evidence>
<keyword evidence="4" id="KW-0564">Palmitate</keyword>
<evidence type="ECO:0000313" key="9">
    <source>
        <dbReference type="Proteomes" id="UP000014155"/>
    </source>
</evidence>
<dbReference type="InterPro" id="IPR006059">
    <property type="entry name" value="SBP"/>
</dbReference>
<keyword evidence="5" id="KW-0449">Lipoprotein</keyword>
<name>S0FF87_RUMCE</name>
<reference evidence="8 9" key="1">
    <citation type="journal article" date="2013" name="Genome Announc.">
        <title>Draft Genome Sequence of the Cellulolytic, Mesophilic, Anaerobic Bacterium Clostridium termitidis Strain CT1112 (DSM 5398).</title>
        <authorList>
            <person name="Lal S."/>
            <person name="Ramachandran U."/>
            <person name="Zhang X."/>
            <person name="Munir R."/>
            <person name="Sparling R."/>
            <person name="Levin D.B."/>
        </authorList>
    </citation>
    <scope>NUCLEOTIDE SEQUENCE [LARGE SCALE GENOMIC DNA]</scope>
    <source>
        <strain evidence="8 9">CT1112</strain>
    </source>
</reference>
<dbReference type="PANTHER" id="PTHR43649:SF33">
    <property type="entry name" value="POLYGALACTURONAN_RHAMNOGALACTURONAN-BINDING PROTEIN YTCQ"/>
    <property type="match status" value="1"/>
</dbReference>
<keyword evidence="2 7" id="KW-0732">Signal</keyword>
<keyword evidence="9" id="KW-1185">Reference proteome</keyword>
<dbReference type="AlphaFoldDB" id="S0FF87"/>
<protein>
    <recommendedName>
        <fullName evidence="10">ABC-type sugar transport system, periplasmic component</fullName>
    </recommendedName>
</protein>
<dbReference type="STRING" id="1195236.CTER_5289"/>
<proteinExistence type="predicted"/>
<accession>S0FF87</accession>
<sequence length="550" mass="62577">MKKVKQLMAVLLTAAVLMTAVTACGSGSEGSKQTNTSASTAAGNAQQQDTSKEESGSIPKEPMTLTVAFWDIDQALANAEKDQFIQKVQKDLNVTLKPINITWDDYSQKIQMWAASSQLPDIFSIDAIGTQYYRNWTQQGVVKPLPEDLSKYPTLEKYMSNPDIQALKQDGKLYCVPRGLYDSLDYCAHDRNVWYRWDLAQKAGITKEPETWEEFKSMLTAIVKADPEKKKIGGMTAVNVKQLGGFFWLYSNPAAMSDGSGSDFKWIKEDGKYIPAAFSKNTLPSLENARDMYEKGLIDKDIALVKGQEGYDKFASGKVAALLEVGYDNVSTKMNERWKKLYPDTHMLDSVKRVKYFPATDGTKYHAVFRTFWSESYFSGKIDDKKLDRILMLYDYFLKPETKESYRFGVKDVDYAKEGDKIKTLISLDELKKKQPSLEVIQGLVEFDNQFQYDPNNFTLDPRVVEIGREDMEVVRKETKIPEYQPQLTYVSTPTKDKFTIMDHDFLLNIMMGNKPVGQMWENVKKEYEAKGLSRMIDEVNAKAKEAGIN</sequence>
<feature type="chain" id="PRO_5039184328" description="ABC-type sugar transport system, periplasmic component" evidence="7">
    <location>
        <begin position="24"/>
        <end position="550"/>
    </location>
</feature>
<evidence type="ECO:0008006" key="10">
    <source>
        <dbReference type="Google" id="ProtNLM"/>
    </source>
</evidence>
<keyword evidence="3" id="KW-0472">Membrane</keyword>
<dbReference type="PROSITE" id="PS51257">
    <property type="entry name" value="PROKAR_LIPOPROTEIN"/>
    <property type="match status" value="1"/>
</dbReference>
<keyword evidence="1" id="KW-1003">Cell membrane</keyword>
<dbReference type="Gene3D" id="3.40.190.10">
    <property type="entry name" value="Periplasmic binding protein-like II"/>
    <property type="match status" value="2"/>
</dbReference>
<evidence type="ECO:0000313" key="8">
    <source>
        <dbReference type="EMBL" id="EMS69097.1"/>
    </source>
</evidence>